<dbReference type="InterPro" id="IPR013830">
    <property type="entry name" value="SGNH_hydro"/>
</dbReference>
<proteinExistence type="predicted"/>
<keyword evidence="2" id="KW-0812">Transmembrane</keyword>
<dbReference type="SUPFAM" id="SSF52266">
    <property type="entry name" value="SGNH hydrolase"/>
    <property type="match status" value="1"/>
</dbReference>
<evidence type="ECO:0000259" key="3">
    <source>
        <dbReference type="Pfam" id="PF13472"/>
    </source>
</evidence>
<reference evidence="4" key="2">
    <citation type="submission" date="2021-04" db="EMBL/GenBank/DDBJ databases">
        <authorList>
            <person name="Gilroy R."/>
        </authorList>
    </citation>
    <scope>NUCLEOTIDE SEQUENCE</scope>
    <source>
        <strain evidence="4">ChiHjej9B8-13557</strain>
    </source>
</reference>
<dbReference type="InterPro" id="IPR036514">
    <property type="entry name" value="SGNH_hydro_sf"/>
</dbReference>
<feature type="transmembrane region" description="Helical" evidence="2">
    <location>
        <begin position="20"/>
        <end position="39"/>
    </location>
</feature>
<feature type="domain" description="SGNH hydrolase-type esterase" evidence="3">
    <location>
        <begin position="115"/>
        <end position="290"/>
    </location>
</feature>
<keyword evidence="2" id="KW-1133">Transmembrane helix</keyword>
<gene>
    <name evidence="4" type="ORF">H9771_00040</name>
</gene>
<evidence type="ECO:0000313" key="4">
    <source>
        <dbReference type="EMBL" id="HJB58052.1"/>
    </source>
</evidence>
<dbReference type="Proteomes" id="UP000824211">
    <property type="component" value="Unassembled WGS sequence"/>
</dbReference>
<reference evidence="4" key="1">
    <citation type="journal article" date="2021" name="PeerJ">
        <title>Extensive microbial diversity within the chicken gut microbiome revealed by metagenomics and culture.</title>
        <authorList>
            <person name="Gilroy R."/>
            <person name="Ravi A."/>
            <person name="Getino M."/>
            <person name="Pursley I."/>
            <person name="Horton D.L."/>
            <person name="Alikhan N.F."/>
            <person name="Baker D."/>
            <person name="Gharbi K."/>
            <person name="Hall N."/>
            <person name="Watson M."/>
            <person name="Adriaenssens E.M."/>
            <person name="Foster-Nyarko E."/>
            <person name="Jarju S."/>
            <person name="Secka A."/>
            <person name="Antonio M."/>
            <person name="Oren A."/>
            <person name="Chaudhuri R.R."/>
            <person name="La Ragione R."/>
            <person name="Hildebrand F."/>
            <person name="Pallen M.J."/>
        </authorList>
    </citation>
    <scope>NUCLEOTIDE SEQUENCE</scope>
    <source>
        <strain evidence="4">ChiHjej9B8-13557</strain>
    </source>
</reference>
<accession>A0A9D2MCE4</accession>
<dbReference type="AlphaFoldDB" id="A0A9D2MCE4"/>
<evidence type="ECO:0000313" key="5">
    <source>
        <dbReference type="Proteomes" id="UP000824211"/>
    </source>
</evidence>
<comment type="caution">
    <text evidence="4">The sequence shown here is derived from an EMBL/GenBank/DDBJ whole genome shotgun (WGS) entry which is preliminary data.</text>
</comment>
<evidence type="ECO:0000256" key="2">
    <source>
        <dbReference type="SAM" id="Phobius"/>
    </source>
</evidence>
<name>A0A9D2MCE4_9FIRM</name>
<protein>
    <submittedName>
        <fullName evidence="4">Lipase</fullName>
    </submittedName>
</protein>
<feature type="compositionally biased region" description="Basic and acidic residues" evidence="1">
    <location>
        <begin position="317"/>
        <end position="330"/>
    </location>
</feature>
<organism evidence="4 5">
    <name type="scientific">Candidatus Faecalibacterium faecipullorum</name>
    <dbReference type="NCBI Taxonomy" id="2838578"/>
    <lineage>
        <taxon>Bacteria</taxon>
        <taxon>Bacillati</taxon>
        <taxon>Bacillota</taxon>
        <taxon>Clostridia</taxon>
        <taxon>Eubacteriales</taxon>
        <taxon>Oscillospiraceae</taxon>
        <taxon>Faecalibacterium</taxon>
    </lineage>
</organism>
<dbReference type="EMBL" id="DWXX01000001">
    <property type="protein sequence ID" value="HJB58052.1"/>
    <property type="molecule type" value="Genomic_DNA"/>
</dbReference>
<keyword evidence="2" id="KW-0472">Membrane</keyword>
<dbReference type="Gene3D" id="3.40.50.1110">
    <property type="entry name" value="SGNH hydrolase"/>
    <property type="match status" value="1"/>
</dbReference>
<dbReference type="Pfam" id="PF13472">
    <property type="entry name" value="Lipase_GDSL_2"/>
    <property type="match status" value="1"/>
</dbReference>
<sequence length="336" mass="37410">MADYQEYRRHVLHRRWRRIFTTVLALLMLVLLCGVWVLWRQLYPTPPTRDEPQVTLLAQAIPDAEWRTLGYQRQSTVTVQRLADGVTTAMDFRLASMPASGAGPVELSWFDDAVFLGDSITQGMQIYDTGLPNAHYCAYRGVGPNTVVNGATCTRADGVEEVPLEALAAYQPRSVYILLGTNVLTRDGDYASFLNYYSLMLDRIRQLLPEADIYVQSITPVRPEVSAEPNHSGMYAERFIRVNNDLAALAVEKGCFFLDLWEVLADENGDLRAEYAQPDGYHLLPEGYAAWVEYLRTHTAHTRPVEGAASAAEFEDAERAGEAPAEKADAAESAAA</sequence>
<feature type="region of interest" description="Disordered" evidence="1">
    <location>
        <begin position="305"/>
        <end position="336"/>
    </location>
</feature>
<evidence type="ECO:0000256" key="1">
    <source>
        <dbReference type="SAM" id="MobiDB-lite"/>
    </source>
</evidence>